<reference evidence="2" key="1">
    <citation type="submission" date="2021-03" db="EMBL/GenBank/DDBJ databases">
        <authorList>
            <person name="Bekaert M."/>
        </authorList>
    </citation>
    <scope>NUCLEOTIDE SEQUENCE</scope>
</reference>
<dbReference type="PANTHER" id="PTHR36981:SF1">
    <property type="entry name" value="P2X PURINORECEPTOR 7 INTRACELLULAR DOMAIN-CONTAINING PROTEIN"/>
    <property type="match status" value="1"/>
</dbReference>
<dbReference type="AlphaFoldDB" id="A0A8S3UD78"/>
<organism evidence="2 3">
    <name type="scientific">Mytilus edulis</name>
    <name type="common">Blue mussel</name>
    <dbReference type="NCBI Taxonomy" id="6550"/>
    <lineage>
        <taxon>Eukaryota</taxon>
        <taxon>Metazoa</taxon>
        <taxon>Spiralia</taxon>
        <taxon>Lophotrochozoa</taxon>
        <taxon>Mollusca</taxon>
        <taxon>Bivalvia</taxon>
        <taxon>Autobranchia</taxon>
        <taxon>Pteriomorphia</taxon>
        <taxon>Mytilida</taxon>
        <taxon>Mytiloidea</taxon>
        <taxon>Mytilidae</taxon>
        <taxon>Mytilinae</taxon>
        <taxon>Mytilus</taxon>
    </lineage>
</organism>
<comment type="caution">
    <text evidence="2">The sequence shown here is derived from an EMBL/GenBank/DDBJ whole genome shotgun (WGS) entry which is preliminary data.</text>
</comment>
<proteinExistence type="predicted"/>
<gene>
    <name evidence="2" type="ORF">MEDL_56344</name>
</gene>
<dbReference type="PANTHER" id="PTHR36981">
    <property type="entry name" value="ZGC:195170"/>
    <property type="match status" value="1"/>
</dbReference>
<feature type="region of interest" description="Disordered" evidence="1">
    <location>
        <begin position="1"/>
        <end position="65"/>
    </location>
</feature>
<keyword evidence="3" id="KW-1185">Reference proteome</keyword>
<name>A0A8S3UD78_MYTED</name>
<dbReference type="Proteomes" id="UP000683360">
    <property type="component" value="Unassembled WGS sequence"/>
</dbReference>
<evidence type="ECO:0000256" key="1">
    <source>
        <dbReference type="SAM" id="MobiDB-lite"/>
    </source>
</evidence>
<dbReference type="OrthoDB" id="6155087at2759"/>
<dbReference type="EMBL" id="CAJPWZ010002730">
    <property type="protein sequence ID" value="CAG2244249.1"/>
    <property type="molecule type" value="Genomic_DNA"/>
</dbReference>
<protein>
    <submittedName>
        <fullName evidence="2">Uncharacterized protein</fullName>
    </submittedName>
</protein>
<evidence type="ECO:0000313" key="2">
    <source>
        <dbReference type="EMBL" id="CAG2244249.1"/>
    </source>
</evidence>
<accession>A0A8S3UD78</accession>
<sequence length="150" mass="16639">MSSSGASDVDELPELGIKGSSVHPYQYEPTVLPGRVISESESDPDSDTDSDSKLDASDDDMPLPGLETEVDDISLWCSCSRCSAMPTRRECKCCRNTNVVDSKVEEADLKCITEHEGFQVNCLNQYVLETTYYEYVQDNGPLEDNAMIHE</sequence>
<feature type="compositionally biased region" description="Acidic residues" evidence="1">
    <location>
        <begin position="40"/>
        <end position="49"/>
    </location>
</feature>
<evidence type="ECO:0000313" key="3">
    <source>
        <dbReference type="Proteomes" id="UP000683360"/>
    </source>
</evidence>